<dbReference type="Gene3D" id="3.50.50.60">
    <property type="entry name" value="FAD/NAD(P)-binding domain"/>
    <property type="match status" value="2"/>
</dbReference>
<dbReference type="SUPFAM" id="SSF54373">
    <property type="entry name" value="FAD-linked reductases, C-terminal domain"/>
    <property type="match status" value="1"/>
</dbReference>
<dbReference type="EMBL" id="CP036532">
    <property type="protein sequence ID" value="QBK32387.1"/>
    <property type="molecule type" value="Genomic_DNA"/>
</dbReference>
<dbReference type="InterPro" id="IPR036188">
    <property type="entry name" value="FAD/NAD-bd_sf"/>
</dbReference>
<dbReference type="InterPro" id="IPR006076">
    <property type="entry name" value="FAD-dep_OxRdtase"/>
</dbReference>
<gene>
    <name evidence="3" type="ORF">E0E05_12500</name>
</gene>
<proteinExistence type="predicted"/>
<evidence type="ECO:0000259" key="2">
    <source>
        <dbReference type="Pfam" id="PF01266"/>
    </source>
</evidence>
<dbReference type="GO" id="GO:0005737">
    <property type="term" value="C:cytoplasm"/>
    <property type="evidence" value="ECO:0007669"/>
    <property type="project" value="TreeGrafter"/>
</dbReference>
<dbReference type="SUPFAM" id="SSF51905">
    <property type="entry name" value="FAD/NAD(P)-binding domain"/>
    <property type="match status" value="1"/>
</dbReference>
<sequence>MVGVCTAIALVRAGADVVLVDRRAPGRETSFGNAGVIQPEGVHPYMFPRSVTRLIGYALNRRVEAHYQPSSLAHVAPFLWRYFRSSRPDRARRTYEANITLFDGCVEAHGALAEEADAAHLLTKKGLLRVLRSEAALRALEGELADLRGLGMAVSTPDAKALSELEPHLNTDALAGAVHYEEPWTCQDPGALVSAYAALLESLGGRIVQAEVVGLSGAAGGWRAALRDAPDLIADRAVLAAGPWSKALLEGLGLRLPMGIKRGYHRHHAPVGNAFLTRAVIDDANGYVMAPMRRGIRLTSGAEFARHDAPPTPVQLERAMPRARELFALGEAVEETPWLGARPVFPDMRPVMDEAPGLAGLWLNFGHGHQGFTLGPVAGDHLARMMLGQGGRFDPAPFRAARFAAG</sequence>
<name>A0A4P6V4D0_9HYPH</name>
<keyword evidence="1" id="KW-0560">Oxidoreductase</keyword>
<dbReference type="KEGG" id="rpod:E0E05_12500"/>
<keyword evidence="4" id="KW-1185">Reference proteome</keyword>
<dbReference type="Pfam" id="PF01266">
    <property type="entry name" value="DAO"/>
    <property type="match status" value="1"/>
</dbReference>
<dbReference type="GO" id="GO:0016491">
    <property type="term" value="F:oxidoreductase activity"/>
    <property type="evidence" value="ECO:0007669"/>
    <property type="project" value="UniProtKB-KW"/>
</dbReference>
<reference evidence="3 4" key="1">
    <citation type="journal article" date="2017" name="Int. J. Syst. Evol. Microbiol.">
        <title>Roseitalea porphyridii gen. nov., sp. nov., isolated from a red alga, and reclassification of Hoeflea suaedae Chung et al. 2013 as Pseudohoeflea suaedae gen. nov., comb. nov.</title>
        <authorList>
            <person name="Hyeon J.W."/>
            <person name="Jeong S.E."/>
            <person name="Baek K."/>
            <person name="Jeon C.O."/>
        </authorList>
    </citation>
    <scope>NUCLEOTIDE SEQUENCE [LARGE SCALE GENOMIC DNA]</scope>
    <source>
        <strain evidence="3 4">MA7-20</strain>
    </source>
</reference>
<dbReference type="AlphaFoldDB" id="A0A4P6V4D0"/>
<evidence type="ECO:0000256" key="1">
    <source>
        <dbReference type="ARBA" id="ARBA00023002"/>
    </source>
</evidence>
<evidence type="ECO:0000313" key="3">
    <source>
        <dbReference type="EMBL" id="QBK32387.1"/>
    </source>
</evidence>
<evidence type="ECO:0000313" key="4">
    <source>
        <dbReference type="Proteomes" id="UP000293719"/>
    </source>
</evidence>
<dbReference type="Proteomes" id="UP000293719">
    <property type="component" value="Chromosome"/>
</dbReference>
<dbReference type="PANTHER" id="PTHR13847">
    <property type="entry name" value="SARCOSINE DEHYDROGENASE-RELATED"/>
    <property type="match status" value="1"/>
</dbReference>
<dbReference type="Gene3D" id="3.30.9.10">
    <property type="entry name" value="D-Amino Acid Oxidase, subunit A, domain 2"/>
    <property type="match status" value="1"/>
</dbReference>
<feature type="domain" description="FAD dependent oxidoreductase" evidence="2">
    <location>
        <begin position="1"/>
        <end position="385"/>
    </location>
</feature>
<protein>
    <submittedName>
        <fullName evidence="3">FAD-binding oxidoreductase</fullName>
    </submittedName>
</protein>
<dbReference type="PANTHER" id="PTHR13847:SF289">
    <property type="entry name" value="GLYCINE OXIDASE"/>
    <property type="match status" value="1"/>
</dbReference>
<organism evidence="3 4">
    <name type="scientific">Roseitalea porphyridii</name>
    <dbReference type="NCBI Taxonomy" id="1852022"/>
    <lineage>
        <taxon>Bacteria</taxon>
        <taxon>Pseudomonadati</taxon>
        <taxon>Pseudomonadota</taxon>
        <taxon>Alphaproteobacteria</taxon>
        <taxon>Hyphomicrobiales</taxon>
        <taxon>Ahrensiaceae</taxon>
        <taxon>Roseitalea</taxon>
    </lineage>
</organism>
<dbReference type="OrthoDB" id="9805337at2"/>
<accession>A0A4P6V4D0</accession>